<feature type="compositionally biased region" description="Polar residues" evidence="2">
    <location>
        <begin position="666"/>
        <end position="700"/>
    </location>
</feature>
<comment type="caution">
    <text evidence="3">The sequence shown here is derived from an EMBL/GenBank/DDBJ whole genome shotgun (WGS) entry which is preliminary data.</text>
</comment>
<feature type="compositionally biased region" description="Basic residues" evidence="2">
    <location>
        <begin position="446"/>
        <end position="481"/>
    </location>
</feature>
<name>A0A8X6K415_TRICU</name>
<feature type="region of interest" description="Disordered" evidence="2">
    <location>
        <begin position="902"/>
        <end position="922"/>
    </location>
</feature>
<dbReference type="Gene3D" id="1.25.40.10">
    <property type="entry name" value="Tetratricopeptide repeat domain"/>
    <property type="match status" value="1"/>
</dbReference>
<evidence type="ECO:0000313" key="4">
    <source>
        <dbReference type="Proteomes" id="UP000887116"/>
    </source>
</evidence>
<feature type="region of interest" description="Disordered" evidence="2">
    <location>
        <begin position="733"/>
        <end position="755"/>
    </location>
</feature>
<feature type="compositionally biased region" description="Low complexity" evidence="2">
    <location>
        <begin position="981"/>
        <end position="993"/>
    </location>
</feature>
<evidence type="ECO:0000313" key="3">
    <source>
        <dbReference type="EMBL" id="GFR30006.1"/>
    </source>
</evidence>
<reference evidence="3" key="1">
    <citation type="submission" date="2020-07" db="EMBL/GenBank/DDBJ databases">
        <title>Multicomponent nature underlies the extraordinary mechanical properties of spider dragline silk.</title>
        <authorList>
            <person name="Kono N."/>
            <person name="Nakamura H."/>
            <person name="Mori M."/>
            <person name="Yoshida Y."/>
            <person name="Ohtoshi R."/>
            <person name="Malay A.D."/>
            <person name="Moran D.A.P."/>
            <person name="Tomita M."/>
            <person name="Numata K."/>
            <person name="Arakawa K."/>
        </authorList>
    </citation>
    <scope>NUCLEOTIDE SEQUENCE</scope>
</reference>
<feature type="region of interest" description="Disordered" evidence="2">
    <location>
        <begin position="1023"/>
        <end position="1062"/>
    </location>
</feature>
<feature type="compositionally biased region" description="Polar residues" evidence="2">
    <location>
        <begin position="912"/>
        <end position="922"/>
    </location>
</feature>
<feature type="compositionally biased region" description="Low complexity" evidence="2">
    <location>
        <begin position="701"/>
        <end position="711"/>
    </location>
</feature>
<feature type="region of interest" description="Disordered" evidence="2">
    <location>
        <begin position="1078"/>
        <end position="1229"/>
    </location>
</feature>
<protein>
    <submittedName>
        <fullName evidence="3">Tetratricopeptide repeat protein 14</fullName>
    </submittedName>
</protein>
<feature type="compositionally biased region" description="Low complexity" evidence="2">
    <location>
        <begin position="1081"/>
        <end position="1090"/>
    </location>
</feature>
<feature type="region of interest" description="Disordered" evidence="2">
    <location>
        <begin position="1301"/>
        <end position="1359"/>
    </location>
</feature>
<feature type="compositionally biased region" description="Polar residues" evidence="2">
    <location>
        <begin position="642"/>
        <end position="660"/>
    </location>
</feature>
<keyword evidence="1" id="KW-0802">TPR repeat</keyword>
<evidence type="ECO:0000256" key="1">
    <source>
        <dbReference type="PROSITE-ProRule" id="PRU00339"/>
    </source>
</evidence>
<feature type="region of interest" description="Disordered" evidence="2">
    <location>
        <begin position="955"/>
        <end position="996"/>
    </location>
</feature>
<feature type="compositionally biased region" description="Basic and acidic residues" evidence="2">
    <location>
        <begin position="1155"/>
        <end position="1171"/>
    </location>
</feature>
<proteinExistence type="predicted"/>
<feature type="compositionally biased region" description="Polar residues" evidence="2">
    <location>
        <begin position="597"/>
        <end position="607"/>
    </location>
</feature>
<feature type="region of interest" description="Disordered" evidence="2">
    <location>
        <begin position="590"/>
        <end position="711"/>
    </location>
</feature>
<feature type="compositionally biased region" description="Polar residues" evidence="2">
    <location>
        <begin position="969"/>
        <end position="980"/>
    </location>
</feature>
<feature type="compositionally biased region" description="Basic and acidic residues" evidence="2">
    <location>
        <begin position="1343"/>
        <end position="1359"/>
    </location>
</feature>
<feature type="compositionally biased region" description="Basic residues" evidence="2">
    <location>
        <begin position="1101"/>
        <end position="1122"/>
    </location>
</feature>
<dbReference type="OrthoDB" id="6437406at2759"/>
<feature type="compositionally biased region" description="Polar residues" evidence="2">
    <location>
        <begin position="1172"/>
        <end position="1190"/>
    </location>
</feature>
<feature type="compositionally biased region" description="Polar residues" evidence="2">
    <location>
        <begin position="1023"/>
        <end position="1043"/>
    </location>
</feature>
<feature type="compositionally biased region" description="Basic residues" evidence="2">
    <location>
        <begin position="1301"/>
        <end position="1342"/>
    </location>
</feature>
<dbReference type="InterPro" id="IPR019734">
    <property type="entry name" value="TPR_rpt"/>
</dbReference>
<dbReference type="PROSITE" id="PS50005">
    <property type="entry name" value="TPR"/>
    <property type="match status" value="1"/>
</dbReference>
<organism evidence="3 4">
    <name type="scientific">Trichonephila clavata</name>
    <name type="common">Joro spider</name>
    <name type="synonym">Nephila clavata</name>
    <dbReference type="NCBI Taxonomy" id="2740835"/>
    <lineage>
        <taxon>Eukaryota</taxon>
        <taxon>Metazoa</taxon>
        <taxon>Ecdysozoa</taxon>
        <taxon>Arthropoda</taxon>
        <taxon>Chelicerata</taxon>
        <taxon>Arachnida</taxon>
        <taxon>Araneae</taxon>
        <taxon>Araneomorphae</taxon>
        <taxon>Entelegynae</taxon>
        <taxon>Araneoidea</taxon>
        <taxon>Nephilidae</taxon>
        <taxon>Trichonephila</taxon>
    </lineage>
</organism>
<feature type="compositionally biased region" description="Basic residues" evidence="2">
    <location>
        <begin position="1133"/>
        <end position="1145"/>
    </location>
</feature>
<gene>
    <name evidence="3" type="primary">X975_16508</name>
    <name evidence="3" type="ORF">TNCT_394251</name>
</gene>
<accession>A0A8X6K415</accession>
<feature type="region of interest" description="Disordered" evidence="2">
    <location>
        <begin position="430"/>
        <end position="489"/>
    </location>
</feature>
<keyword evidence="4" id="KW-1185">Reference proteome</keyword>
<sequence length="1372" mass="155555">MLTVVIGNVSHENPDDDTENQCMWELIQKKSYKLFPRCVPNPAEEKKLANDISLQPVPPEIYRKNLTATLRRNLFYQTLSRKDILYLRVVNIRNPYDYKLQVVAKHGNCMRLEDLQIIMYLPKIPQETKFFKGGLWEFEYIRGALCSCSIIERKLFVTLDPIIFEGAEAPRLGKVGVNDLPSSLWCPEIGMSIYGYLIKSRVFYKTHLETILQNVLGVEGNQLYSFFQEWDRKEYPFEETPANFPKLFTGAKSSALLRRSIRLYIVGDIPKAFKYANKALSLDPDAVYTRVCRGVLNVLRGSLTAAFDDTKDSLNLDQKSIIAKKQMSALLVVAAEKYFERRDFTKLYKTLLVAIGLNPSHFKGPAALEAFKVVRYIYKMTRDPKFSFPFAPTHQKILNHFFKKEGSVHRKFVLPPNYEDDQASVAARISHARQMKQNQRSGERRKLYHHHQNRNHHRNRSSSGRRKSRSHSADRKRRSKSRTSALDQQWESRNWIDKAKQDDIFGDSTPNQLHCDGYIGQDINSGPNHERVYGKRKIKRNKEIDSDGYAPNQLCSSDTRKNNFKKGRFRKQQRHSNLVVCVDPTSELEKESRMQKSFENQDVTSEGNVLHQEPSLGRRVNIASNIAPLRSTRNKQGGSGMRRNNLSQGADSTPNQQSASGMLRSNPGQNVSIDSVPNQQRETGTNISNPNQEVTVRYGSNQPCEEPQNNQNQSVNSILNQLLGPGLLTNNSNQSISFQSKPNQQRDSGSCVSNASRTIDSLSNQKHGSGTLKSVENQFESLYSRDIQMQKSATLTNVSNQLVSDDSMSNDIGRSQTHDSNTNIGLSVDSTANQLRIPNIGESNLNHGVSVDSMPNQQSISQIPGISANPDVHPYGAGIPEINDDDRITPAYRMVSSVNKATAFDSSSSDSNTLRNSEKQSISIDCTSNQQYVCEMPKNKGNPFPRNSDIMGRYFNPSESFDSARNEQQRSGMLTSSWNPDVSVDSTDGSGSSKGHTDQLVVGLYDLGSGTVANKTNQYTSIYSTPGQQSGSETWMSNLNRGTTVDPKPSQQGGPGIPNHRVVPVYCTGIHKLIDTETMINSSNKSSADPSSKELRGTSKTNKKRDSTRHRRRESKSRKSSFHQKYSVDRGSNQHRRSKKPKSSRNRFVSISKPNELRDSTKRPSADDESSRSGSRMSNWTRQVSINSTPYEERDCRNQASSSDPEVISVDCVPNERSDSKTGNSDENEDVICVSYTSHSQRELEDEDVICLDENPGQKCGSESRSYKFDNRYGSVCCTCGQSKRSGSRCRRCDVDKRHRSRSPLYHRHRRRSRSPYRERRRRSRSRSSDYRRKRPRSRSRSSSRDRRRDSRSRSPDDLYGRRMLASQFFLS</sequence>
<dbReference type="EMBL" id="BMAO01029196">
    <property type="protein sequence ID" value="GFR30006.1"/>
    <property type="molecule type" value="Genomic_DNA"/>
</dbReference>
<feature type="repeat" description="TPR" evidence="1">
    <location>
        <begin position="253"/>
        <end position="286"/>
    </location>
</feature>
<evidence type="ECO:0000256" key="2">
    <source>
        <dbReference type="SAM" id="MobiDB-lite"/>
    </source>
</evidence>
<dbReference type="InterPro" id="IPR011990">
    <property type="entry name" value="TPR-like_helical_dom_sf"/>
</dbReference>
<dbReference type="Proteomes" id="UP000887116">
    <property type="component" value="Unassembled WGS sequence"/>
</dbReference>
<dbReference type="SUPFAM" id="SSF48452">
    <property type="entry name" value="TPR-like"/>
    <property type="match status" value="1"/>
</dbReference>